<keyword evidence="4 9" id="KW-0547">Nucleotide-binding</keyword>
<dbReference type="Gene3D" id="3.40.50.620">
    <property type="entry name" value="HUPs"/>
    <property type="match status" value="1"/>
</dbReference>
<feature type="binding site" evidence="9">
    <location>
        <position position="9"/>
    </location>
    <ligand>
        <name>substrate</name>
    </ligand>
</feature>
<dbReference type="PANTHER" id="PTHR21342">
    <property type="entry name" value="PHOSPHOPANTETHEINE ADENYLYLTRANSFERASE"/>
    <property type="match status" value="1"/>
</dbReference>
<feature type="binding site" evidence="9">
    <location>
        <position position="41"/>
    </location>
    <ligand>
        <name>substrate</name>
    </ligand>
</feature>
<evidence type="ECO:0000256" key="1">
    <source>
        <dbReference type="ARBA" id="ARBA00022490"/>
    </source>
</evidence>
<evidence type="ECO:0000313" key="12">
    <source>
        <dbReference type="Proteomes" id="UP001215216"/>
    </source>
</evidence>
<evidence type="ECO:0000256" key="6">
    <source>
        <dbReference type="ARBA" id="ARBA00022842"/>
    </source>
</evidence>
<feature type="binding site" evidence="9">
    <location>
        <position position="88"/>
    </location>
    <ligand>
        <name>substrate</name>
    </ligand>
</feature>
<feature type="binding site" evidence="9">
    <location>
        <position position="17"/>
    </location>
    <ligand>
        <name>ATP</name>
        <dbReference type="ChEBI" id="CHEBI:30616"/>
    </ligand>
</feature>
<comment type="subcellular location">
    <subcellularLocation>
        <location evidence="9">Cytoplasm</location>
    </subcellularLocation>
</comment>
<dbReference type="NCBIfam" id="TIGR01510">
    <property type="entry name" value="coaD_prev_kdtB"/>
    <property type="match status" value="1"/>
</dbReference>
<feature type="domain" description="Cytidyltransferase-like" evidence="10">
    <location>
        <begin position="5"/>
        <end position="133"/>
    </location>
</feature>
<evidence type="ECO:0000256" key="7">
    <source>
        <dbReference type="ARBA" id="ARBA00022993"/>
    </source>
</evidence>
<dbReference type="GO" id="GO:0004595">
    <property type="term" value="F:pantetheine-phosphate adenylyltransferase activity"/>
    <property type="evidence" value="ECO:0007669"/>
    <property type="project" value="UniProtKB-EC"/>
</dbReference>
<gene>
    <name evidence="9 11" type="primary">coaD</name>
    <name evidence="11" type="ORF">P7079_03065</name>
</gene>
<dbReference type="Proteomes" id="UP001215216">
    <property type="component" value="Chromosome"/>
</dbReference>
<accession>A0ABY8G204</accession>
<keyword evidence="7 9" id="KW-0173">Coenzyme A biosynthesis</keyword>
<feature type="binding site" evidence="9">
    <location>
        <begin position="123"/>
        <end position="129"/>
    </location>
    <ligand>
        <name>ATP</name>
        <dbReference type="ChEBI" id="CHEBI:30616"/>
    </ligand>
</feature>
<keyword evidence="6 9" id="KW-0460">Magnesium</keyword>
<keyword evidence="2 9" id="KW-0808">Transferase</keyword>
<evidence type="ECO:0000256" key="8">
    <source>
        <dbReference type="ARBA" id="ARBA00029346"/>
    </source>
</evidence>
<protein>
    <recommendedName>
        <fullName evidence="9">Phosphopantetheine adenylyltransferase</fullName>
        <ecNumber evidence="9">2.7.7.3</ecNumber>
    </recommendedName>
    <alternativeName>
        <fullName evidence="9">Dephospho-CoA pyrophosphorylase</fullName>
    </alternativeName>
    <alternativeName>
        <fullName evidence="9">Pantetheine-phosphate adenylyltransferase</fullName>
        <shortName evidence="9">PPAT</shortName>
    </alternativeName>
</protein>
<feature type="site" description="Transition state stabilizer" evidence="9">
    <location>
        <position position="17"/>
    </location>
</feature>
<comment type="function">
    <text evidence="9">Reversibly transfers an adenylyl group from ATP to 4'-phosphopantetheine, yielding dephospho-CoA (dPCoA) and pyrophosphate.</text>
</comment>
<comment type="subunit">
    <text evidence="9">Homohexamer.</text>
</comment>
<dbReference type="InterPro" id="IPR001980">
    <property type="entry name" value="PPAT"/>
</dbReference>
<comment type="catalytic activity">
    <reaction evidence="8 9">
        <text>(R)-4'-phosphopantetheine + ATP + H(+) = 3'-dephospho-CoA + diphosphate</text>
        <dbReference type="Rhea" id="RHEA:19801"/>
        <dbReference type="ChEBI" id="CHEBI:15378"/>
        <dbReference type="ChEBI" id="CHEBI:30616"/>
        <dbReference type="ChEBI" id="CHEBI:33019"/>
        <dbReference type="ChEBI" id="CHEBI:57328"/>
        <dbReference type="ChEBI" id="CHEBI:61723"/>
        <dbReference type="EC" id="2.7.7.3"/>
    </reaction>
</comment>
<name>A0ABY8G204_9ACTO</name>
<evidence type="ECO:0000256" key="9">
    <source>
        <dbReference type="HAMAP-Rule" id="MF_00151"/>
    </source>
</evidence>
<keyword evidence="12" id="KW-1185">Reference proteome</keyword>
<dbReference type="InterPro" id="IPR004821">
    <property type="entry name" value="Cyt_trans-like"/>
</dbReference>
<evidence type="ECO:0000259" key="10">
    <source>
        <dbReference type="Pfam" id="PF01467"/>
    </source>
</evidence>
<comment type="cofactor">
    <cofactor evidence="9">
        <name>Mg(2+)</name>
        <dbReference type="ChEBI" id="CHEBI:18420"/>
    </cofactor>
</comment>
<dbReference type="PRINTS" id="PR01020">
    <property type="entry name" value="LPSBIOSNTHSS"/>
</dbReference>
<feature type="binding site" evidence="9">
    <location>
        <position position="99"/>
    </location>
    <ligand>
        <name>ATP</name>
        <dbReference type="ChEBI" id="CHEBI:30616"/>
    </ligand>
</feature>
<keyword evidence="3 9" id="KW-0548">Nucleotidyltransferase</keyword>
<evidence type="ECO:0000256" key="5">
    <source>
        <dbReference type="ARBA" id="ARBA00022840"/>
    </source>
</evidence>
<dbReference type="EMBL" id="CP121208">
    <property type="protein sequence ID" value="WFM83971.1"/>
    <property type="molecule type" value="Genomic_DNA"/>
</dbReference>
<comment type="pathway">
    <text evidence="9">Cofactor biosynthesis; coenzyme A biosynthesis; CoA from (R)-pantothenate: step 4/5.</text>
</comment>
<proteinExistence type="inferred from homology"/>
<reference evidence="11 12" key="1">
    <citation type="submission" date="2023-03" db="EMBL/GenBank/DDBJ databases">
        <title>Complete genome of Arcanobacterium canis strain DSM 25104 isolated in 2010 from a canine otitis externa in Germany.</title>
        <authorList>
            <person name="Borowiak M."/>
            <person name="Kreitlow A."/>
            <person name="Malorny B."/>
            <person name="Laemmler C."/>
            <person name="Prenger-Berninghoff E."/>
            <person name="Ploetz M."/>
            <person name="Abdulmawjood A."/>
        </authorList>
    </citation>
    <scope>NUCLEOTIDE SEQUENCE [LARGE SCALE GENOMIC DNA]</scope>
    <source>
        <strain evidence="11 12">DSM 25104</strain>
    </source>
</reference>
<dbReference type="Pfam" id="PF01467">
    <property type="entry name" value="CTP_transf_like"/>
    <property type="match status" value="1"/>
</dbReference>
<dbReference type="RefSeq" id="WP_278013366.1">
    <property type="nucleotide sequence ID" value="NZ_CP121208.1"/>
</dbReference>
<evidence type="ECO:0000256" key="2">
    <source>
        <dbReference type="ARBA" id="ARBA00022679"/>
    </source>
</evidence>
<dbReference type="HAMAP" id="MF_00151">
    <property type="entry name" value="PPAT_bact"/>
    <property type="match status" value="1"/>
</dbReference>
<comment type="similarity">
    <text evidence="9">Belongs to the bacterial CoaD family.</text>
</comment>
<organism evidence="11 12">
    <name type="scientific">Arcanobacterium canis</name>
    <dbReference type="NCBI Taxonomy" id="999183"/>
    <lineage>
        <taxon>Bacteria</taxon>
        <taxon>Bacillati</taxon>
        <taxon>Actinomycetota</taxon>
        <taxon>Actinomycetes</taxon>
        <taxon>Actinomycetales</taxon>
        <taxon>Actinomycetaceae</taxon>
        <taxon>Arcanobacterium</taxon>
    </lineage>
</organism>
<keyword evidence="5 9" id="KW-0067">ATP-binding</keyword>
<evidence type="ECO:0000256" key="4">
    <source>
        <dbReference type="ARBA" id="ARBA00022741"/>
    </source>
</evidence>
<dbReference type="InterPro" id="IPR014729">
    <property type="entry name" value="Rossmann-like_a/b/a_fold"/>
</dbReference>
<keyword evidence="1 9" id="KW-0963">Cytoplasm</keyword>
<dbReference type="SUPFAM" id="SSF52374">
    <property type="entry name" value="Nucleotidylyl transferase"/>
    <property type="match status" value="1"/>
</dbReference>
<sequence length="159" mass="17151">MTIAVCPGSFDPITLGHLDVIRRATTMFDQVIVAVSTNSAKRYMFSRAERVDLVRQACQEAGIDVEVVFMDGLIAQFARDRGAVAIVKGLRGSADYDAEVTMALLNRHISGVETVFVMGDPALNHVASSFVKEIASYGANIDDFVLANVASAIRGKVKK</sequence>
<evidence type="ECO:0000313" key="11">
    <source>
        <dbReference type="EMBL" id="WFM83971.1"/>
    </source>
</evidence>
<dbReference type="EC" id="2.7.7.3" evidence="9"/>
<feature type="binding site" evidence="9">
    <location>
        <begin position="89"/>
        <end position="91"/>
    </location>
    <ligand>
        <name>ATP</name>
        <dbReference type="ChEBI" id="CHEBI:30616"/>
    </ligand>
</feature>
<evidence type="ECO:0000256" key="3">
    <source>
        <dbReference type="ARBA" id="ARBA00022695"/>
    </source>
</evidence>
<dbReference type="PANTHER" id="PTHR21342:SF1">
    <property type="entry name" value="PHOSPHOPANTETHEINE ADENYLYLTRANSFERASE"/>
    <property type="match status" value="1"/>
</dbReference>
<dbReference type="NCBIfam" id="TIGR00125">
    <property type="entry name" value="cyt_tran_rel"/>
    <property type="match status" value="1"/>
</dbReference>
<feature type="binding site" evidence="9">
    <location>
        <begin position="9"/>
        <end position="10"/>
    </location>
    <ligand>
        <name>ATP</name>
        <dbReference type="ChEBI" id="CHEBI:30616"/>
    </ligand>
</feature>
<feature type="binding site" evidence="9">
    <location>
        <position position="74"/>
    </location>
    <ligand>
        <name>substrate</name>
    </ligand>
</feature>